<name>A0ABU5S7L0_9BACT</name>
<sequence length="60" mass="7078">MDLTKYAELIQEMRAAQSLYFSVRSKFNLDNAKKLERLVDKETKHILSKQKSITNQLSFE</sequence>
<reference evidence="1 2" key="1">
    <citation type="submission" date="2023-12" db="EMBL/GenBank/DDBJ databases">
        <title>Novel species of the genus Arcicella isolated from rivers.</title>
        <authorList>
            <person name="Lu H."/>
        </authorList>
    </citation>
    <scope>NUCLEOTIDE SEQUENCE [LARGE SCALE GENOMIC DNA]</scope>
    <source>
        <strain evidence="1 2">DC2W</strain>
    </source>
</reference>
<proteinExistence type="predicted"/>
<keyword evidence="2" id="KW-1185">Reference proteome</keyword>
<dbReference type="Proteomes" id="UP001303899">
    <property type="component" value="Unassembled WGS sequence"/>
</dbReference>
<evidence type="ECO:0000313" key="2">
    <source>
        <dbReference type="Proteomes" id="UP001303899"/>
    </source>
</evidence>
<comment type="caution">
    <text evidence="1">The sequence shown here is derived from an EMBL/GenBank/DDBJ whole genome shotgun (WGS) entry which is preliminary data.</text>
</comment>
<dbReference type="EMBL" id="JAYGIL010000021">
    <property type="protein sequence ID" value="MEA5404470.1"/>
    <property type="molecule type" value="Genomic_DNA"/>
</dbReference>
<protein>
    <recommendedName>
        <fullName evidence="3">50S ribosomal protein L29</fullName>
    </recommendedName>
</protein>
<evidence type="ECO:0000313" key="1">
    <source>
        <dbReference type="EMBL" id="MEA5404470.1"/>
    </source>
</evidence>
<organism evidence="1 2">
    <name type="scientific">Arcicella gelida</name>
    <dbReference type="NCBI Taxonomy" id="2984195"/>
    <lineage>
        <taxon>Bacteria</taxon>
        <taxon>Pseudomonadati</taxon>
        <taxon>Bacteroidota</taxon>
        <taxon>Cytophagia</taxon>
        <taxon>Cytophagales</taxon>
        <taxon>Flectobacillaceae</taxon>
        <taxon>Arcicella</taxon>
    </lineage>
</organism>
<accession>A0ABU5S7L0</accession>
<dbReference type="RefSeq" id="WP_323697844.1">
    <property type="nucleotide sequence ID" value="NZ_JAYGIL010000021.1"/>
</dbReference>
<gene>
    <name evidence="1" type="ORF">VB776_16175</name>
</gene>
<evidence type="ECO:0008006" key="3">
    <source>
        <dbReference type="Google" id="ProtNLM"/>
    </source>
</evidence>